<keyword evidence="4" id="KW-1185">Reference proteome</keyword>
<dbReference type="InterPro" id="IPR036034">
    <property type="entry name" value="PDZ_sf"/>
</dbReference>
<dbReference type="InterPro" id="IPR001995">
    <property type="entry name" value="Peptidase_A2_cat"/>
</dbReference>
<feature type="domain" description="Peptidase A2" evidence="2">
    <location>
        <begin position="222"/>
        <end position="315"/>
    </location>
</feature>
<organism evidence="3 4">
    <name type="scientific">Algoriphagus confluentis</name>
    <dbReference type="NCBI Taxonomy" id="1697556"/>
    <lineage>
        <taxon>Bacteria</taxon>
        <taxon>Pseudomonadati</taxon>
        <taxon>Bacteroidota</taxon>
        <taxon>Cytophagia</taxon>
        <taxon>Cytophagales</taxon>
        <taxon>Cyclobacteriaceae</taxon>
        <taxon>Algoriphagus</taxon>
    </lineage>
</organism>
<reference evidence="3 4" key="1">
    <citation type="submission" date="2023-08" db="EMBL/GenBank/DDBJ databases">
        <title>Draft genome sequence of Algoriphagus confluentis.</title>
        <authorList>
            <person name="Takatani N."/>
            <person name="Hosokawa M."/>
            <person name="Sawabe T."/>
        </authorList>
    </citation>
    <scope>NUCLEOTIDE SEQUENCE [LARGE SCALE GENOMIC DNA]</scope>
    <source>
        <strain evidence="3 4">NBRC 111222</strain>
    </source>
</reference>
<comment type="caution">
    <text evidence="3">The sequence shown here is derived from an EMBL/GenBank/DDBJ whole genome shotgun (WGS) entry which is preliminary data.</text>
</comment>
<dbReference type="InterPro" id="IPR001478">
    <property type="entry name" value="PDZ"/>
</dbReference>
<evidence type="ECO:0000256" key="1">
    <source>
        <dbReference type="ARBA" id="ARBA00022801"/>
    </source>
</evidence>
<dbReference type="Proteomes" id="UP001338309">
    <property type="component" value="Unassembled WGS sequence"/>
</dbReference>
<dbReference type="SUPFAM" id="SSF50156">
    <property type="entry name" value="PDZ domain-like"/>
    <property type="match status" value="1"/>
</dbReference>
<keyword evidence="1" id="KW-0378">Hydrolase</keyword>
<dbReference type="EMBL" id="BTPD01000019">
    <property type="protein sequence ID" value="GMQ31488.1"/>
    <property type="molecule type" value="Genomic_DNA"/>
</dbReference>
<dbReference type="Pfam" id="PF17820">
    <property type="entry name" value="PDZ_6"/>
    <property type="match status" value="1"/>
</dbReference>
<dbReference type="PROSITE" id="PS50175">
    <property type="entry name" value="ASP_PROT_RETROV"/>
    <property type="match status" value="1"/>
</dbReference>
<protein>
    <recommendedName>
        <fullName evidence="2">Peptidase A2 domain-containing protein</fullName>
    </recommendedName>
</protein>
<sequence length="434" mass="49361">MALLTISNFSIRLIPKQPNLKKAFLLFSLLIYSALLEAQVPGFFMKEEKRVVRIPFYSSNSLIILPVSINGNEPVNFLVDTGVKSNLLFSKKLGDALGLDYTRRINIVGADGSTSIMAQVSPINTLDLGLVEGRLQSLLVLENDFFELEAVIGVPVYGVIGYEFFKYNPVRINYDDGWLDFFREKAMKWRPPFYRKMDLDVVDGKSYIQAKIRQKSGPKLRAKLLIDTGANHGLLLNRETSDSIKMPETFIESELGQSLGGVLYGYIGRVSSLQLESLTMKEVLTSYPEETDYSSVIIASGRKGSLGSEVLGRTRMILDYPRGRAMFRKGQTFYNPFEFDMSGLTVKKVPVDETRIYVGDVRKGSPGYQVGILPFDEILSINRIPIFLWELSEVFKLFRSEEGKEIQLEMRRYQNNDLNQYQDYKVSIFLKKQI</sequence>
<evidence type="ECO:0000313" key="4">
    <source>
        <dbReference type="Proteomes" id="UP001338309"/>
    </source>
</evidence>
<dbReference type="Gene3D" id="2.40.70.10">
    <property type="entry name" value="Acid Proteases"/>
    <property type="match status" value="2"/>
</dbReference>
<gene>
    <name evidence="3" type="ORF">Aconfl_41320</name>
</gene>
<evidence type="ECO:0000259" key="2">
    <source>
        <dbReference type="PROSITE" id="PS50175"/>
    </source>
</evidence>
<accession>A0ABQ6PUR4</accession>
<dbReference type="SMART" id="SM00228">
    <property type="entry name" value="PDZ"/>
    <property type="match status" value="1"/>
</dbReference>
<dbReference type="Pfam" id="PF13650">
    <property type="entry name" value="Asp_protease_2"/>
    <property type="match status" value="1"/>
</dbReference>
<dbReference type="InterPro" id="IPR021109">
    <property type="entry name" value="Peptidase_aspartic_dom_sf"/>
</dbReference>
<dbReference type="Gene3D" id="2.30.42.10">
    <property type="match status" value="1"/>
</dbReference>
<evidence type="ECO:0000313" key="3">
    <source>
        <dbReference type="EMBL" id="GMQ31488.1"/>
    </source>
</evidence>
<proteinExistence type="predicted"/>
<dbReference type="InterPro" id="IPR041489">
    <property type="entry name" value="PDZ_6"/>
</dbReference>
<name>A0ABQ6PUR4_9BACT</name>